<evidence type="ECO:0000256" key="2">
    <source>
        <dbReference type="ARBA" id="ARBA00022729"/>
    </source>
</evidence>
<dbReference type="InterPro" id="IPR036852">
    <property type="entry name" value="Peptidase_S8/S53_dom_sf"/>
</dbReference>
<dbReference type="InterPro" id="IPR045051">
    <property type="entry name" value="SBT"/>
</dbReference>
<dbReference type="Pfam" id="PF00082">
    <property type="entry name" value="Peptidase_S8"/>
    <property type="match status" value="1"/>
</dbReference>
<evidence type="ECO:0000259" key="5">
    <source>
        <dbReference type="Pfam" id="PF00082"/>
    </source>
</evidence>
<evidence type="ECO:0000313" key="8">
    <source>
        <dbReference type="EMBL" id="KAJ0968797.1"/>
    </source>
</evidence>
<organism evidence="8 9">
    <name type="scientific">Dioscorea zingiberensis</name>
    <dbReference type="NCBI Taxonomy" id="325984"/>
    <lineage>
        <taxon>Eukaryota</taxon>
        <taxon>Viridiplantae</taxon>
        <taxon>Streptophyta</taxon>
        <taxon>Embryophyta</taxon>
        <taxon>Tracheophyta</taxon>
        <taxon>Spermatophyta</taxon>
        <taxon>Magnoliopsida</taxon>
        <taxon>Liliopsida</taxon>
        <taxon>Dioscoreales</taxon>
        <taxon>Dioscoreaceae</taxon>
        <taxon>Dioscorea</taxon>
    </lineage>
</organism>
<keyword evidence="9" id="KW-1185">Reference proteome</keyword>
<feature type="domain" description="PA" evidence="6">
    <location>
        <begin position="234"/>
        <end position="296"/>
    </location>
</feature>
<evidence type="ECO:0000313" key="9">
    <source>
        <dbReference type="Proteomes" id="UP001085076"/>
    </source>
</evidence>
<proteinExistence type="inferred from homology"/>
<gene>
    <name evidence="8" type="ORF">J5N97_021674</name>
</gene>
<accession>A0A9D5C8R9</accession>
<feature type="domain" description="Subtilisin-like protease fibronectin type-III" evidence="7">
    <location>
        <begin position="493"/>
        <end position="586"/>
    </location>
</feature>
<reference evidence="8" key="1">
    <citation type="submission" date="2021-03" db="EMBL/GenBank/DDBJ databases">
        <authorList>
            <person name="Li Z."/>
            <person name="Yang C."/>
        </authorList>
    </citation>
    <scope>NUCLEOTIDE SEQUENCE</scope>
    <source>
        <strain evidence="8">Dzin_1.0</strain>
        <tissue evidence="8">Leaf</tissue>
    </source>
</reference>
<dbReference type="GO" id="GO:0004252">
    <property type="term" value="F:serine-type endopeptidase activity"/>
    <property type="evidence" value="ECO:0007669"/>
    <property type="project" value="InterPro"/>
</dbReference>
<comment type="caution">
    <text evidence="8">The sequence shown here is derived from an EMBL/GenBank/DDBJ whole genome shotgun (WGS) entry which is preliminary data.</text>
</comment>
<protein>
    <submittedName>
        <fullName evidence="8">Uncharacterized protein</fullName>
    </submittedName>
</protein>
<dbReference type="AlphaFoldDB" id="A0A9D5C8R9"/>
<comment type="caution">
    <text evidence="3">Lacks conserved residue(s) required for the propagation of feature annotation.</text>
</comment>
<dbReference type="CDD" id="cd02120">
    <property type="entry name" value="PA_subtilisin_like"/>
    <property type="match status" value="1"/>
</dbReference>
<feature type="chain" id="PRO_5038602228" evidence="4">
    <location>
        <begin position="29"/>
        <end position="596"/>
    </location>
</feature>
<dbReference type="Pfam" id="PF17766">
    <property type="entry name" value="fn3_6"/>
    <property type="match status" value="1"/>
</dbReference>
<evidence type="ECO:0000256" key="3">
    <source>
        <dbReference type="PROSITE-ProRule" id="PRU01240"/>
    </source>
</evidence>
<dbReference type="PANTHER" id="PTHR10795">
    <property type="entry name" value="PROPROTEIN CONVERTASE SUBTILISIN/KEXIN"/>
    <property type="match status" value="1"/>
</dbReference>
<feature type="signal peptide" evidence="4">
    <location>
        <begin position="1"/>
        <end position="28"/>
    </location>
</feature>
<reference evidence="8" key="2">
    <citation type="journal article" date="2022" name="Hortic Res">
        <title>The genome of Dioscorea zingiberensis sheds light on the biosynthesis, origin and evolution of the medicinally important diosgenin saponins.</title>
        <authorList>
            <person name="Li Y."/>
            <person name="Tan C."/>
            <person name="Li Z."/>
            <person name="Guo J."/>
            <person name="Li S."/>
            <person name="Chen X."/>
            <person name="Wang C."/>
            <person name="Dai X."/>
            <person name="Yang H."/>
            <person name="Song W."/>
            <person name="Hou L."/>
            <person name="Xu J."/>
            <person name="Tong Z."/>
            <person name="Xu A."/>
            <person name="Yuan X."/>
            <person name="Wang W."/>
            <person name="Yang Q."/>
            <person name="Chen L."/>
            <person name="Sun Z."/>
            <person name="Wang K."/>
            <person name="Pan B."/>
            <person name="Chen J."/>
            <person name="Bao Y."/>
            <person name="Liu F."/>
            <person name="Qi X."/>
            <person name="Gang D.R."/>
            <person name="Wen J."/>
            <person name="Li J."/>
        </authorList>
    </citation>
    <scope>NUCLEOTIDE SEQUENCE</scope>
    <source>
        <strain evidence="8">Dzin_1.0</strain>
    </source>
</reference>
<name>A0A9D5C8R9_9LILI</name>
<comment type="similarity">
    <text evidence="1 3">Belongs to the peptidase S8 family.</text>
</comment>
<dbReference type="InterPro" id="IPR003137">
    <property type="entry name" value="PA_domain"/>
</dbReference>
<dbReference type="Proteomes" id="UP001085076">
    <property type="component" value="Miscellaneous, Linkage group lg06"/>
</dbReference>
<dbReference type="InterPro" id="IPR041469">
    <property type="entry name" value="Subtilisin-like_FN3"/>
</dbReference>
<dbReference type="SUPFAM" id="SSF52743">
    <property type="entry name" value="Subtilisin-like"/>
    <property type="match status" value="1"/>
</dbReference>
<dbReference type="Gene3D" id="3.50.30.30">
    <property type="match status" value="1"/>
</dbReference>
<dbReference type="Pfam" id="PF02225">
    <property type="entry name" value="PA"/>
    <property type="match status" value="1"/>
</dbReference>
<feature type="domain" description="Peptidase S8/S53" evidence="5">
    <location>
        <begin position="105"/>
        <end position="423"/>
    </location>
</feature>
<dbReference type="GO" id="GO:0006508">
    <property type="term" value="P:proteolysis"/>
    <property type="evidence" value="ECO:0007669"/>
    <property type="project" value="InterPro"/>
</dbReference>
<evidence type="ECO:0000256" key="4">
    <source>
        <dbReference type="SAM" id="SignalP"/>
    </source>
</evidence>
<dbReference type="OrthoDB" id="640735at2759"/>
<dbReference type="Gene3D" id="3.40.50.200">
    <property type="entry name" value="Peptidase S8/S53 domain"/>
    <property type="match status" value="1"/>
</dbReference>
<evidence type="ECO:0000256" key="1">
    <source>
        <dbReference type="ARBA" id="ARBA00011073"/>
    </source>
</evidence>
<sequence length="596" mass="63322">MNSSLHPCTLILLISLLLLSSVPSLVLSRVSKAIDVSQRSTYIVHVLPPEDEAFSNPLDLKTWHESFLQDAIAGSQLIYSYSDAFSGFAARLTKEELRAMEKKPGETGCSSADILAGLDSALKDGVDVISLSLGGPATEYPAEPVAIGGFRAVEKGIVVNAAGGNDGPAPNSVSNGAPWLLTVAASTTDRRFKATVRLGNGDEFDGETLYQPDNFTTKPLPLAALQCRLLRPGEASKKIVLCDSEFTSALQLGSNVLEAGGAGMIVFNPEQRGYTTMAYDHVLPASLVSHDAGLKILSYINSTENPTASLVFKGTILKEVAPEMSFFSSRGPNAVSTGILKPDITGPGVNILAAWPFPPRNAFRVTPRNRSFNVISGTSMSTPHLSGVAALVKSVHPDWSPAMIKSAIMTTAYDEASDGKLIKDEQHKEASIFAVGNGHVDPTKAADPGLVYDIEADDYIGYLCGLNYSDADLTTIAGRRVSCSDVKVVAEAELNYPTILVPLKSKSSEITRTVTNVGKASSTYKAQVEAPEGVDVVVEPVTLPFSKLNEKKSFTVTVSKGSRTLQGGWKAQLKWVSVDHVVKSVISEVVAVPPVA</sequence>
<keyword evidence="2 4" id="KW-0732">Signal</keyword>
<dbReference type="EMBL" id="JAGGNH010000006">
    <property type="protein sequence ID" value="KAJ0968797.1"/>
    <property type="molecule type" value="Genomic_DNA"/>
</dbReference>
<evidence type="ECO:0000259" key="7">
    <source>
        <dbReference type="Pfam" id="PF17766"/>
    </source>
</evidence>
<dbReference type="InterPro" id="IPR000209">
    <property type="entry name" value="Peptidase_S8/S53_dom"/>
</dbReference>
<dbReference type="Gene3D" id="2.60.40.2310">
    <property type="match status" value="1"/>
</dbReference>
<evidence type="ECO:0000259" key="6">
    <source>
        <dbReference type="Pfam" id="PF02225"/>
    </source>
</evidence>
<dbReference type="PROSITE" id="PS51892">
    <property type="entry name" value="SUBTILASE"/>
    <property type="match status" value="1"/>
</dbReference>